<accession>W9GPM8</accession>
<evidence type="ECO:0000313" key="3">
    <source>
        <dbReference type="Proteomes" id="UP000019486"/>
    </source>
</evidence>
<reference evidence="2 3" key="1">
    <citation type="submission" date="2013-08" db="EMBL/GenBank/DDBJ databases">
        <title>The genome sequence of Skermanella stibiiresistens.</title>
        <authorList>
            <person name="Zhu W."/>
            <person name="Wang G."/>
        </authorList>
    </citation>
    <scope>NUCLEOTIDE SEQUENCE [LARGE SCALE GENOMIC DNA]</scope>
    <source>
        <strain evidence="2 3">SB22</strain>
    </source>
</reference>
<evidence type="ECO:0000313" key="2">
    <source>
        <dbReference type="EMBL" id="EWY35850.1"/>
    </source>
</evidence>
<protein>
    <submittedName>
        <fullName evidence="2">Uncharacterized protein</fullName>
    </submittedName>
</protein>
<proteinExistence type="predicted"/>
<feature type="region of interest" description="Disordered" evidence="1">
    <location>
        <begin position="63"/>
        <end position="97"/>
    </location>
</feature>
<organism evidence="2 3">
    <name type="scientific">Skermanella stibiiresistens SB22</name>
    <dbReference type="NCBI Taxonomy" id="1385369"/>
    <lineage>
        <taxon>Bacteria</taxon>
        <taxon>Pseudomonadati</taxon>
        <taxon>Pseudomonadota</taxon>
        <taxon>Alphaproteobacteria</taxon>
        <taxon>Rhodospirillales</taxon>
        <taxon>Azospirillaceae</taxon>
        <taxon>Skermanella</taxon>
    </lineage>
</organism>
<feature type="region of interest" description="Disordered" evidence="1">
    <location>
        <begin position="1"/>
        <end position="26"/>
    </location>
</feature>
<evidence type="ECO:0000256" key="1">
    <source>
        <dbReference type="SAM" id="MobiDB-lite"/>
    </source>
</evidence>
<sequence length="117" mass="12571">MGTAHGLPDHVTRRGAPLRERQGLAGTSIRATMARRVGHNPAHDSIIVIGALRDAEMLNDDRVDFEPAGGGGDHERPWHAGLSATPARSTPPDRPAPFEYAFRIRNASETSSLVSRG</sequence>
<dbReference type="Proteomes" id="UP000019486">
    <property type="component" value="Unassembled WGS sequence"/>
</dbReference>
<keyword evidence="3" id="KW-1185">Reference proteome</keyword>
<gene>
    <name evidence="2" type="ORF">N825_32610</name>
</gene>
<dbReference type="EMBL" id="AVFL01000064">
    <property type="protein sequence ID" value="EWY35850.1"/>
    <property type="molecule type" value="Genomic_DNA"/>
</dbReference>
<name>W9GPM8_9PROT</name>
<feature type="compositionally biased region" description="Basic and acidic residues" evidence="1">
    <location>
        <begin position="7"/>
        <end position="22"/>
    </location>
</feature>
<dbReference type="AlphaFoldDB" id="W9GPM8"/>
<comment type="caution">
    <text evidence="2">The sequence shown here is derived from an EMBL/GenBank/DDBJ whole genome shotgun (WGS) entry which is preliminary data.</text>
</comment>